<feature type="region of interest" description="Disordered" evidence="9">
    <location>
        <begin position="341"/>
        <end position="376"/>
    </location>
</feature>
<evidence type="ECO:0000256" key="3">
    <source>
        <dbReference type="ARBA" id="ARBA00004600"/>
    </source>
</evidence>
<evidence type="ECO:0000313" key="12">
    <source>
        <dbReference type="Proteomes" id="UP001327560"/>
    </source>
</evidence>
<dbReference type="Proteomes" id="UP001327560">
    <property type="component" value="Chromosome 3"/>
</dbReference>
<evidence type="ECO:0000313" key="11">
    <source>
        <dbReference type="EMBL" id="WOK99901.1"/>
    </source>
</evidence>
<evidence type="ECO:0000256" key="5">
    <source>
        <dbReference type="ARBA" id="ARBA00023034"/>
    </source>
</evidence>
<gene>
    <name evidence="11" type="ORF">Cni_G08613</name>
</gene>
<dbReference type="SUPFAM" id="SSF48464">
    <property type="entry name" value="ENTH/VHS domain"/>
    <property type="match status" value="1"/>
</dbReference>
<dbReference type="CDD" id="cd03564">
    <property type="entry name" value="ANTH_N"/>
    <property type="match status" value="1"/>
</dbReference>
<dbReference type="FunFam" id="1.25.40.90:FF:000005">
    <property type="entry name" value="Clathrin assembly protein AP180"/>
    <property type="match status" value="1"/>
</dbReference>
<evidence type="ECO:0000256" key="7">
    <source>
        <dbReference type="ARBA" id="ARBA00023176"/>
    </source>
</evidence>
<keyword evidence="4" id="KW-0254">Endocytosis</keyword>
<reference evidence="11 12" key="1">
    <citation type="submission" date="2023-10" db="EMBL/GenBank/DDBJ databases">
        <title>Chromosome-scale genome assembly provides insights into flower coloration mechanisms of Canna indica.</title>
        <authorList>
            <person name="Li C."/>
        </authorList>
    </citation>
    <scope>NUCLEOTIDE SEQUENCE [LARGE SCALE GENOMIC DNA]</scope>
    <source>
        <tissue evidence="11">Flower</tissue>
    </source>
</reference>
<dbReference type="GO" id="GO:0032050">
    <property type="term" value="F:clathrin heavy chain binding"/>
    <property type="evidence" value="ECO:0007669"/>
    <property type="project" value="TreeGrafter"/>
</dbReference>
<protein>
    <submittedName>
        <fullName evidence="11">Clathrin assembly protein</fullName>
    </submittedName>
</protein>
<evidence type="ECO:0000256" key="4">
    <source>
        <dbReference type="ARBA" id="ARBA00022583"/>
    </source>
</evidence>
<dbReference type="GO" id="GO:0005905">
    <property type="term" value="C:clathrin-coated pit"/>
    <property type="evidence" value="ECO:0007669"/>
    <property type="project" value="UniProtKB-SubCell"/>
</dbReference>
<keyword evidence="7" id="KW-0168">Coated pit</keyword>
<feature type="domain" description="ENTH" evidence="10">
    <location>
        <begin position="24"/>
        <end position="161"/>
    </location>
</feature>
<keyword evidence="5" id="KW-0333">Golgi apparatus</keyword>
<dbReference type="GO" id="GO:0005546">
    <property type="term" value="F:phosphatidylinositol-4,5-bisphosphate binding"/>
    <property type="evidence" value="ECO:0007669"/>
    <property type="project" value="TreeGrafter"/>
</dbReference>
<keyword evidence="6" id="KW-0472">Membrane</keyword>
<dbReference type="InterPro" id="IPR011417">
    <property type="entry name" value="ANTH_dom"/>
</dbReference>
<dbReference type="SUPFAM" id="SSF89009">
    <property type="entry name" value="GAT-like domain"/>
    <property type="match status" value="1"/>
</dbReference>
<evidence type="ECO:0000256" key="9">
    <source>
        <dbReference type="SAM" id="MobiDB-lite"/>
    </source>
</evidence>
<dbReference type="InterPro" id="IPR045192">
    <property type="entry name" value="AP180-like"/>
</dbReference>
<name>A0AAQ3K0S3_9LILI</name>
<dbReference type="InterPro" id="IPR008942">
    <property type="entry name" value="ENTH_VHS"/>
</dbReference>
<dbReference type="PANTHER" id="PTHR22951">
    <property type="entry name" value="CLATHRIN ASSEMBLY PROTEIN"/>
    <property type="match status" value="1"/>
</dbReference>
<dbReference type="FunFam" id="1.20.58.150:FF:000003">
    <property type="entry name" value="Putative clathrin assembly protein"/>
    <property type="match status" value="1"/>
</dbReference>
<sequence>MGTLKGWRKAYGALKDTTTVGLAKVNSEFKDVDVAVIKATSHDERPPKERQVRKVLAAASRNIPRTDVAYCVRALARRLAKTRNWVVALKTLIVIHRILREGDSIFREELLYYSYQAHLLDITNFKDDSSPLAWDCSAWVRTYALYLEERLQCFKILRYDVEAQNLWRYSDVIDVDQSRTRGLSGAELLNQLPALQQLLFRLVGCQPEGAAFGNYLIQYSLVLVVKESFKIYCAMNDAIINLMDLFFEMPRYEATRALDIYKRAGRLALSLSVFYEFCKGLELARNFQFPVLKEPPPSFLATMEEHIRETPQFASVSDNKMVCQENNWLTYEKQVSSVSLGKSVEEDSKPSPVGHKIKPEPVPKVASQHAPTGNLLGLDETTPITTVQEHSNLSALAIYSPVGDTNHALSGGNIERGTDSLGWELALITTPSSTTYKPAEMKMGGGFAKQLLESLYDDATRRQQNTRAYGDNLLPANTCDAVDPFAASHNVTPPPNVRIALMAEQQQYFLHQQNTMTTVHQNFQPQYSHAQTASTNPFGDSYTGFSLAAAPGSFSLM</sequence>
<dbReference type="InterPro" id="IPR048050">
    <property type="entry name" value="ANTH_N_plant"/>
</dbReference>
<dbReference type="GO" id="GO:0048268">
    <property type="term" value="P:clathrin coat assembly"/>
    <property type="evidence" value="ECO:0007669"/>
    <property type="project" value="InterPro"/>
</dbReference>
<dbReference type="Gene3D" id="1.25.40.90">
    <property type="match status" value="1"/>
</dbReference>
<keyword evidence="8" id="KW-0968">Cytoplasmic vesicle</keyword>
<evidence type="ECO:0000256" key="2">
    <source>
        <dbReference type="ARBA" id="ARBA00004555"/>
    </source>
</evidence>
<dbReference type="InterPro" id="IPR014712">
    <property type="entry name" value="ANTH_dom_sf"/>
</dbReference>
<comment type="subcellular location">
    <subcellularLocation>
        <location evidence="1">Cytoplasmic vesicle</location>
        <location evidence="1">Clathrin-coated vesicle</location>
    </subcellularLocation>
    <subcellularLocation>
        <location evidence="2">Golgi apparatus</location>
    </subcellularLocation>
    <subcellularLocation>
        <location evidence="3">Membrane</location>
        <location evidence="3">Clathrin-coated pit</location>
    </subcellularLocation>
</comment>
<dbReference type="InterPro" id="IPR013809">
    <property type="entry name" value="ENTH"/>
</dbReference>
<dbReference type="GO" id="GO:0072583">
    <property type="term" value="P:clathrin-dependent endocytosis"/>
    <property type="evidence" value="ECO:0007669"/>
    <property type="project" value="InterPro"/>
</dbReference>
<dbReference type="EMBL" id="CP136892">
    <property type="protein sequence ID" value="WOK99901.1"/>
    <property type="molecule type" value="Genomic_DNA"/>
</dbReference>
<dbReference type="GO" id="GO:0000149">
    <property type="term" value="F:SNARE binding"/>
    <property type="evidence" value="ECO:0007669"/>
    <property type="project" value="UniProtKB-ARBA"/>
</dbReference>
<dbReference type="PANTHER" id="PTHR22951:SF5">
    <property type="entry name" value="PHOSPHATIDYLINOSITOL-BINDING CLATHRIN ASSEMBLY PROTEIN LAP"/>
    <property type="match status" value="1"/>
</dbReference>
<proteinExistence type="predicted"/>
<keyword evidence="12" id="KW-1185">Reference proteome</keyword>
<dbReference type="SMART" id="SM00273">
    <property type="entry name" value="ENTH"/>
    <property type="match status" value="1"/>
</dbReference>
<dbReference type="GO" id="GO:0030136">
    <property type="term" value="C:clathrin-coated vesicle"/>
    <property type="evidence" value="ECO:0007669"/>
    <property type="project" value="UniProtKB-SubCell"/>
</dbReference>
<dbReference type="PROSITE" id="PS50942">
    <property type="entry name" value="ENTH"/>
    <property type="match status" value="1"/>
</dbReference>
<dbReference type="AlphaFoldDB" id="A0AAQ3K0S3"/>
<evidence type="ECO:0000256" key="6">
    <source>
        <dbReference type="ARBA" id="ARBA00023136"/>
    </source>
</evidence>
<dbReference type="Gene3D" id="1.20.58.150">
    <property type="entry name" value="ANTH domain"/>
    <property type="match status" value="1"/>
</dbReference>
<dbReference type="GO" id="GO:0005545">
    <property type="term" value="F:1-phosphatidylinositol binding"/>
    <property type="evidence" value="ECO:0007669"/>
    <property type="project" value="InterPro"/>
</dbReference>
<accession>A0AAQ3K0S3</accession>
<evidence type="ECO:0000256" key="8">
    <source>
        <dbReference type="ARBA" id="ARBA00023329"/>
    </source>
</evidence>
<evidence type="ECO:0000259" key="10">
    <source>
        <dbReference type="PROSITE" id="PS50942"/>
    </source>
</evidence>
<evidence type="ECO:0000256" key="1">
    <source>
        <dbReference type="ARBA" id="ARBA00004132"/>
    </source>
</evidence>
<organism evidence="11 12">
    <name type="scientific">Canna indica</name>
    <name type="common">Indian-shot</name>
    <dbReference type="NCBI Taxonomy" id="4628"/>
    <lineage>
        <taxon>Eukaryota</taxon>
        <taxon>Viridiplantae</taxon>
        <taxon>Streptophyta</taxon>
        <taxon>Embryophyta</taxon>
        <taxon>Tracheophyta</taxon>
        <taxon>Spermatophyta</taxon>
        <taxon>Magnoliopsida</taxon>
        <taxon>Liliopsida</taxon>
        <taxon>Zingiberales</taxon>
        <taxon>Cannaceae</taxon>
        <taxon>Canna</taxon>
    </lineage>
</organism>
<dbReference type="Pfam" id="PF07651">
    <property type="entry name" value="ANTH"/>
    <property type="match status" value="1"/>
</dbReference>
<dbReference type="GO" id="GO:0006900">
    <property type="term" value="P:vesicle budding from membrane"/>
    <property type="evidence" value="ECO:0007669"/>
    <property type="project" value="TreeGrafter"/>
</dbReference>
<dbReference type="GO" id="GO:0005794">
    <property type="term" value="C:Golgi apparatus"/>
    <property type="evidence" value="ECO:0007669"/>
    <property type="project" value="UniProtKB-SubCell"/>
</dbReference>